<dbReference type="PROSITE" id="PS51664">
    <property type="entry name" value="YCAO"/>
    <property type="match status" value="1"/>
</dbReference>
<reference evidence="3 4" key="1">
    <citation type="submission" date="2013-07" db="EMBL/GenBank/DDBJ databases">
        <authorList>
            <consortium name="DOE Joint Genome Institute"/>
            <person name="Eisen J."/>
            <person name="Huntemann M."/>
            <person name="Han J."/>
            <person name="Chen A."/>
            <person name="Kyrpides N."/>
            <person name="Mavromatis K."/>
            <person name="Markowitz V."/>
            <person name="Palaniappan K."/>
            <person name="Ivanova N."/>
            <person name="Schaumberg A."/>
            <person name="Pati A."/>
            <person name="Liolios K."/>
            <person name="Nordberg H.P."/>
            <person name="Cantor M.N."/>
            <person name="Hua S.X."/>
            <person name="Woyke T."/>
        </authorList>
    </citation>
    <scope>NUCLEOTIDE SEQUENCE [LARGE SCALE GENOMIC DNA]</scope>
    <source>
        <strain evidence="3 4">DSM 44712</strain>
    </source>
</reference>
<dbReference type="AlphaFoldDB" id="A0A010ZR31"/>
<evidence type="ECO:0000259" key="2">
    <source>
        <dbReference type="PROSITE" id="PS51664"/>
    </source>
</evidence>
<dbReference type="Pfam" id="PF02624">
    <property type="entry name" value="YcaO"/>
    <property type="match status" value="1"/>
</dbReference>
<dbReference type="HOGENOM" id="CLU_056369_0_0_11"/>
<feature type="compositionally biased region" description="Basic and acidic residues" evidence="1">
    <location>
        <begin position="26"/>
        <end position="38"/>
    </location>
</feature>
<dbReference type="Proteomes" id="UP000021053">
    <property type="component" value="Unassembled WGS sequence"/>
</dbReference>
<evidence type="ECO:0000313" key="3">
    <source>
        <dbReference type="EMBL" id="EXG81129.1"/>
    </source>
</evidence>
<keyword evidence="4" id="KW-1185">Reference proteome</keyword>
<gene>
    <name evidence="3" type="ORF">CryarDRAFT_2233</name>
</gene>
<name>A0A010ZR31_9ACTN</name>
<feature type="region of interest" description="Disordered" evidence="1">
    <location>
        <begin position="1"/>
        <end position="42"/>
    </location>
</feature>
<dbReference type="InterPro" id="IPR003776">
    <property type="entry name" value="YcaO-like_dom"/>
</dbReference>
<organism evidence="3 4">
    <name type="scientific">Cryptosporangium arvum DSM 44712</name>
    <dbReference type="NCBI Taxonomy" id="927661"/>
    <lineage>
        <taxon>Bacteria</taxon>
        <taxon>Bacillati</taxon>
        <taxon>Actinomycetota</taxon>
        <taxon>Actinomycetes</taxon>
        <taxon>Cryptosporangiales</taxon>
        <taxon>Cryptosporangiaceae</taxon>
        <taxon>Cryptosporangium</taxon>
    </lineage>
</organism>
<dbReference type="PANTHER" id="PTHR37809">
    <property type="entry name" value="RIBOSOMAL PROTEIN S12 METHYLTHIOTRANSFERASE ACCESSORY FACTOR YCAO"/>
    <property type="match status" value="1"/>
</dbReference>
<dbReference type="PANTHER" id="PTHR37809:SF1">
    <property type="entry name" value="RIBOSOMAL PROTEIN S12 METHYLTHIOTRANSFERASE ACCESSORY FACTOR YCAO"/>
    <property type="match status" value="1"/>
</dbReference>
<feature type="domain" description="YcaO" evidence="2">
    <location>
        <begin position="88"/>
        <end position="449"/>
    </location>
</feature>
<dbReference type="EMBL" id="JFBT01000001">
    <property type="protein sequence ID" value="EXG81129.1"/>
    <property type="molecule type" value="Genomic_DNA"/>
</dbReference>
<dbReference type="Gene3D" id="3.30.1330.230">
    <property type="match status" value="2"/>
</dbReference>
<evidence type="ECO:0000256" key="1">
    <source>
        <dbReference type="SAM" id="MobiDB-lite"/>
    </source>
</evidence>
<sequence>MTASIAGGAPDGARHHPAANLRTRVPKHEGRGPHREVPPETTWSRVEPHLRRAGVTRLADVTGLDRVGLPVYTAVVPRSNDTISVYAGKGPTRLSAKVSAVMEAMERFAAWLPVRPAVVASYAELDAAGRVAVDPRSVCVETTASYRPDGPLSWVTGWDLLAGEPVLVPQDAAVYQRRLHEPPTYRIATTNGLASGNSIEEAVCHALCEVIERDALTLADLVSGRLVQLAGRRGLDATALEERHPVVGTDSLTGRAAEVVAAYERAALRVRLIEITSDLRVPTYVATTEEDLGPGTSRCHSGWGTHPDAEVAIVRALTECAQSRAVDVQAMREDISAPGEEVSRYERHTRRAQVVRRDDWVRRTTEPVSAAARPSYPSGDVAEDIRLMLGRLRDAGLPRVVVVDLSPPEIPVSVVRVLVPGLESWAVDHSKVGARAAAVWNAGLAEVTS</sequence>
<dbReference type="PATRIC" id="fig|927661.3.peg.2197"/>
<accession>A0A010ZR31</accession>
<proteinExistence type="predicted"/>
<protein>
    <recommendedName>
        <fullName evidence="2">YcaO domain-containing protein</fullName>
    </recommendedName>
</protein>
<dbReference type="NCBIfam" id="TIGR00702">
    <property type="entry name" value="YcaO-type kinase domain"/>
    <property type="match status" value="1"/>
</dbReference>
<comment type="caution">
    <text evidence="3">The sequence shown here is derived from an EMBL/GenBank/DDBJ whole genome shotgun (WGS) entry which is preliminary data.</text>
</comment>
<dbReference type="RefSeq" id="WP_211247386.1">
    <property type="nucleotide sequence ID" value="NZ_KK073874.1"/>
</dbReference>
<evidence type="ECO:0000313" key="4">
    <source>
        <dbReference type="Proteomes" id="UP000021053"/>
    </source>
</evidence>